<reference evidence="13" key="1">
    <citation type="submission" date="2020-10" db="EMBL/GenBank/DDBJ databases">
        <authorList>
            <person name="Gilroy R."/>
        </authorList>
    </citation>
    <scope>NUCLEOTIDE SEQUENCE</scope>
    <source>
        <strain evidence="13">4509</strain>
    </source>
</reference>
<dbReference type="PANTHER" id="PTHR47755">
    <property type="entry name" value="CELL DIVISION PROTEIN FTSX"/>
    <property type="match status" value="1"/>
</dbReference>
<dbReference type="Pfam" id="PF02687">
    <property type="entry name" value="FtsX"/>
    <property type="match status" value="1"/>
</dbReference>
<dbReference type="AlphaFoldDB" id="A0A9D1IR55"/>
<evidence type="ECO:0000256" key="9">
    <source>
        <dbReference type="ARBA" id="ARBA00023306"/>
    </source>
</evidence>
<sequence length="418" mass="45653">MRANSFGYLLKQGLHNLWANRMMTLASVGVLCACLIIVGCAVLLTGNINSMVGYVEDQNEMVVFIYDENEVPVEEGTTSGSSDLSIAIPGDTGESASAWGYVDGINYGEEDDTFVSQYGVFTDADHDGYDDNTDYYFNFVDENQDGYDDNSGIYFGFPEGYDPAEYQTVTNGMTEEEAQANRENYVARVQSEIQAVGNIANITYRSKEEGVLSLRDQVGEDYASLFDDEYIYGSDNNLPDSFVVTVSDLSQLQSTIDQIQSLDEVYSIQASTQVASTMTTLRQVINVVGWAIVAALVVVSLVIITNTIRASIYSRRKEINIMKYVGATNAFIRLPFIVEGICLGILSAAISFGLVSAGYCYLLSAGSTSISDGWVQQLFGQMIPYENIAWGLALFFLAASVVLGVAGSLISIRKHIKV</sequence>
<evidence type="ECO:0000256" key="4">
    <source>
        <dbReference type="ARBA" id="ARBA00022475"/>
    </source>
</evidence>
<feature type="transmembrane region" description="Helical" evidence="10">
    <location>
        <begin position="330"/>
        <end position="355"/>
    </location>
</feature>
<dbReference type="Proteomes" id="UP000824082">
    <property type="component" value="Unassembled WGS sequence"/>
</dbReference>
<keyword evidence="7 10" id="KW-1133">Transmembrane helix</keyword>
<dbReference type="Pfam" id="PF18075">
    <property type="entry name" value="FtsX_ECD"/>
    <property type="match status" value="1"/>
</dbReference>
<evidence type="ECO:0000256" key="3">
    <source>
        <dbReference type="ARBA" id="ARBA00021907"/>
    </source>
</evidence>
<dbReference type="GO" id="GO:0051301">
    <property type="term" value="P:cell division"/>
    <property type="evidence" value="ECO:0007669"/>
    <property type="project" value="UniProtKB-KW"/>
</dbReference>
<evidence type="ECO:0000313" key="14">
    <source>
        <dbReference type="Proteomes" id="UP000824082"/>
    </source>
</evidence>
<evidence type="ECO:0000256" key="10">
    <source>
        <dbReference type="SAM" id="Phobius"/>
    </source>
</evidence>
<feature type="domain" description="FtsX extracellular" evidence="12">
    <location>
        <begin position="184"/>
        <end position="268"/>
    </location>
</feature>
<evidence type="ECO:0000259" key="11">
    <source>
        <dbReference type="Pfam" id="PF02687"/>
    </source>
</evidence>
<dbReference type="EMBL" id="DVMX01000139">
    <property type="protein sequence ID" value="HIU42350.1"/>
    <property type="molecule type" value="Genomic_DNA"/>
</dbReference>
<feature type="domain" description="ABC3 transporter permease C-terminal" evidence="11">
    <location>
        <begin position="291"/>
        <end position="415"/>
    </location>
</feature>
<dbReference type="Gene3D" id="3.30.70.3040">
    <property type="match status" value="1"/>
</dbReference>
<comment type="similarity">
    <text evidence="2">Belongs to the ABC-4 integral membrane protein family. FtsX subfamily.</text>
</comment>
<dbReference type="InterPro" id="IPR040690">
    <property type="entry name" value="FtsX_ECD"/>
</dbReference>
<evidence type="ECO:0000256" key="5">
    <source>
        <dbReference type="ARBA" id="ARBA00022618"/>
    </source>
</evidence>
<organism evidence="13 14">
    <name type="scientific">Candidatus Egerieicola faecale</name>
    <dbReference type="NCBI Taxonomy" id="2840774"/>
    <lineage>
        <taxon>Bacteria</taxon>
        <taxon>Bacillati</taxon>
        <taxon>Bacillota</taxon>
        <taxon>Clostridia</taxon>
        <taxon>Eubacteriales</taxon>
        <taxon>Oscillospiraceae</taxon>
        <taxon>Oscillospiraceae incertae sedis</taxon>
        <taxon>Candidatus Egerieicola</taxon>
    </lineage>
</organism>
<feature type="transmembrane region" description="Helical" evidence="10">
    <location>
        <begin position="287"/>
        <end position="309"/>
    </location>
</feature>
<evidence type="ECO:0000256" key="8">
    <source>
        <dbReference type="ARBA" id="ARBA00023136"/>
    </source>
</evidence>
<dbReference type="PANTHER" id="PTHR47755:SF1">
    <property type="entry name" value="CELL DIVISION PROTEIN FTSX"/>
    <property type="match status" value="1"/>
</dbReference>
<keyword evidence="4" id="KW-1003">Cell membrane</keyword>
<feature type="transmembrane region" description="Helical" evidence="10">
    <location>
        <begin position="388"/>
        <end position="412"/>
    </location>
</feature>
<evidence type="ECO:0000256" key="2">
    <source>
        <dbReference type="ARBA" id="ARBA00007379"/>
    </source>
</evidence>
<proteinExistence type="inferred from homology"/>
<dbReference type="InterPro" id="IPR003838">
    <property type="entry name" value="ABC3_permease_C"/>
</dbReference>
<name>A0A9D1IR55_9FIRM</name>
<feature type="transmembrane region" description="Helical" evidence="10">
    <location>
        <begin position="21"/>
        <end position="44"/>
    </location>
</feature>
<evidence type="ECO:0000259" key="12">
    <source>
        <dbReference type="Pfam" id="PF18075"/>
    </source>
</evidence>
<dbReference type="PROSITE" id="PS51257">
    <property type="entry name" value="PROKAR_LIPOPROTEIN"/>
    <property type="match status" value="1"/>
</dbReference>
<evidence type="ECO:0000256" key="1">
    <source>
        <dbReference type="ARBA" id="ARBA00004651"/>
    </source>
</evidence>
<comment type="caution">
    <text evidence="13">The sequence shown here is derived from an EMBL/GenBank/DDBJ whole genome shotgun (WGS) entry which is preliminary data.</text>
</comment>
<comment type="subcellular location">
    <subcellularLocation>
        <location evidence="1">Cell membrane</location>
        <topology evidence="1">Multi-pass membrane protein</topology>
    </subcellularLocation>
</comment>
<gene>
    <name evidence="13" type="ORF">IAD19_07340</name>
</gene>
<keyword evidence="5" id="KW-0132">Cell division</keyword>
<evidence type="ECO:0000313" key="13">
    <source>
        <dbReference type="EMBL" id="HIU42350.1"/>
    </source>
</evidence>
<keyword evidence="9" id="KW-0131">Cell cycle</keyword>
<accession>A0A9D1IR55</accession>
<protein>
    <recommendedName>
        <fullName evidence="3">Cell division protein FtsX</fullName>
    </recommendedName>
</protein>
<dbReference type="InterPro" id="IPR004513">
    <property type="entry name" value="FtsX"/>
</dbReference>
<evidence type="ECO:0000256" key="7">
    <source>
        <dbReference type="ARBA" id="ARBA00022989"/>
    </source>
</evidence>
<reference evidence="13" key="2">
    <citation type="journal article" date="2021" name="PeerJ">
        <title>Extensive microbial diversity within the chicken gut microbiome revealed by metagenomics and culture.</title>
        <authorList>
            <person name="Gilroy R."/>
            <person name="Ravi A."/>
            <person name="Getino M."/>
            <person name="Pursley I."/>
            <person name="Horton D.L."/>
            <person name="Alikhan N.F."/>
            <person name="Baker D."/>
            <person name="Gharbi K."/>
            <person name="Hall N."/>
            <person name="Watson M."/>
            <person name="Adriaenssens E.M."/>
            <person name="Foster-Nyarko E."/>
            <person name="Jarju S."/>
            <person name="Secka A."/>
            <person name="Antonio M."/>
            <person name="Oren A."/>
            <person name="Chaudhuri R.R."/>
            <person name="La Ragione R."/>
            <person name="Hildebrand F."/>
            <person name="Pallen M.J."/>
        </authorList>
    </citation>
    <scope>NUCLEOTIDE SEQUENCE</scope>
    <source>
        <strain evidence="13">4509</strain>
    </source>
</reference>
<evidence type="ECO:0000256" key="6">
    <source>
        <dbReference type="ARBA" id="ARBA00022692"/>
    </source>
</evidence>
<keyword evidence="8 10" id="KW-0472">Membrane</keyword>
<dbReference type="GO" id="GO:0005886">
    <property type="term" value="C:plasma membrane"/>
    <property type="evidence" value="ECO:0007669"/>
    <property type="project" value="UniProtKB-SubCell"/>
</dbReference>
<keyword evidence="6 10" id="KW-0812">Transmembrane</keyword>